<dbReference type="PANTHER" id="PTHR43333">
    <property type="entry name" value="2-HACID_DH_C DOMAIN-CONTAINING PROTEIN"/>
    <property type="match status" value="1"/>
</dbReference>
<dbReference type="SUPFAM" id="SSF51735">
    <property type="entry name" value="NAD(P)-binding Rossmann-fold domains"/>
    <property type="match status" value="1"/>
</dbReference>
<feature type="domain" description="D-isomer specific 2-hydroxyacid dehydrogenase NAD-binding" evidence="3">
    <location>
        <begin position="110"/>
        <end position="289"/>
    </location>
</feature>
<dbReference type="Proteomes" id="UP001152799">
    <property type="component" value="Chromosome 5"/>
</dbReference>
<keyword evidence="5" id="KW-1185">Reference proteome</keyword>
<dbReference type="OrthoDB" id="298012at2759"/>
<dbReference type="AlphaFoldDB" id="A0A9N9MP18"/>
<evidence type="ECO:0000259" key="3">
    <source>
        <dbReference type="Pfam" id="PF02826"/>
    </source>
</evidence>
<evidence type="ECO:0000256" key="1">
    <source>
        <dbReference type="ARBA" id="ARBA00023002"/>
    </source>
</evidence>
<dbReference type="InterPro" id="IPR006140">
    <property type="entry name" value="D-isomer_DH_NAD-bd"/>
</dbReference>
<dbReference type="CDD" id="cd05300">
    <property type="entry name" value="2-Hacid_dh_1"/>
    <property type="match status" value="1"/>
</dbReference>
<dbReference type="GO" id="GO:0016491">
    <property type="term" value="F:oxidoreductase activity"/>
    <property type="evidence" value="ECO:0007669"/>
    <property type="project" value="UniProtKB-KW"/>
</dbReference>
<dbReference type="GO" id="GO:0051287">
    <property type="term" value="F:NAD binding"/>
    <property type="evidence" value="ECO:0007669"/>
    <property type="project" value="InterPro"/>
</dbReference>
<evidence type="ECO:0000313" key="4">
    <source>
        <dbReference type="EMBL" id="CAG9768658.1"/>
    </source>
</evidence>
<sequence length="324" mass="37038">MSGVFILSKFSSSIIAKLKLLLPKVQFTEVLLSDLSPLETAEIIIGDYDLVGPHLYTLPKLKWYQGTWAGLDSLWPHILKNQLPKFPITRTSGDNFGRIMGEYVVGNIVFWERNLFKMRENQNNKLWDQNVCEHDHRTFADLEIGILGIGSIGNLIGRTLNYLGATIYGYGRQETLQLENEEFKHITEYFTRANLHKLLSNVDYLINVLPKTEETVNLLGNDILKTCKDKNVVLINIGRGSVIKESELIHALKQKWISGAILDVFETEPLPKSSELWNFPNVFITPHVAGNSRSQDIAAKFKENYERFLKNEPLLHKVDFCKGY</sequence>
<dbReference type="PANTHER" id="PTHR43333:SF1">
    <property type="entry name" value="D-ISOMER SPECIFIC 2-HYDROXYACID DEHYDROGENASE NAD-BINDING DOMAIN-CONTAINING PROTEIN"/>
    <property type="match status" value="1"/>
</dbReference>
<protein>
    <recommendedName>
        <fullName evidence="3">D-isomer specific 2-hydroxyacid dehydrogenase NAD-binding domain-containing protein</fullName>
    </recommendedName>
</protein>
<evidence type="ECO:0000313" key="5">
    <source>
        <dbReference type="Proteomes" id="UP001152799"/>
    </source>
</evidence>
<dbReference type="EMBL" id="OU892281">
    <property type="protein sequence ID" value="CAG9768658.1"/>
    <property type="molecule type" value="Genomic_DNA"/>
</dbReference>
<organism evidence="4 5">
    <name type="scientific">Ceutorhynchus assimilis</name>
    <name type="common">cabbage seed weevil</name>
    <dbReference type="NCBI Taxonomy" id="467358"/>
    <lineage>
        <taxon>Eukaryota</taxon>
        <taxon>Metazoa</taxon>
        <taxon>Ecdysozoa</taxon>
        <taxon>Arthropoda</taxon>
        <taxon>Hexapoda</taxon>
        <taxon>Insecta</taxon>
        <taxon>Pterygota</taxon>
        <taxon>Neoptera</taxon>
        <taxon>Endopterygota</taxon>
        <taxon>Coleoptera</taxon>
        <taxon>Polyphaga</taxon>
        <taxon>Cucujiformia</taxon>
        <taxon>Curculionidae</taxon>
        <taxon>Ceutorhynchinae</taxon>
        <taxon>Ceutorhynchus</taxon>
    </lineage>
</organism>
<dbReference type="FunFam" id="3.40.50.720:FF:000363">
    <property type="entry name" value="D-isomer specific 2-hydroxyacid dehydrogenase"/>
    <property type="match status" value="1"/>
</dbReference>
<reference evidence="4" key="1">
    <citation type="submission" date="2022-01" db="EMBL/GenBank/DDBJ databases">
        <authorList>
            <person name="King R."/>
        </authorList>
    </citation>
    <scope>NUCLEOTIDE SEQUENCE</scope>
</reference>
<evidence type="ECO:0000256" key="2">
    <source>
        <dbReference type="ARBA" id="ARBA00023027"/>
    </source>
</evidence>
<dbReference type="InterPro" id="IPR036291">
    <property type="entry name" value="NAD(P)-bd_dom_sf"/>
</dbReference>
<gene>
    <name evidence="4" type="ORF">CEUTPL_LOCUS9184</name>
</gene>
<dbReference type="Gene3D" id="3.40.50.720">
    <property type="entry name" value="NAD(P)-binding Rossmann-like Domain"/>
    <property type="match status" value="2"/>
</dbReference>
<name>A0A9N9MP18_9CUCU</name>
<dbReference type="Pfam" id="PF02826">
    <property type="entry name" value="2-Hacid_dh_C"/>
    <property type="match status" value="1"/>
</dbReference>
<proteinExistence type="predicted"/>
<accession>A0A9N9MP18</accession>
<keyword evidence="1" id="KW-0560">Oxidoreductase</keyword>
<keyword evidence="2" id="KW-0520">NAD</keyword>